<evidence type="ECO:0000256" key="2">
    <source>
        <dbReference type="ARBA" id="ARBA00022553"/>
    </source>
</evidence>
<dbReference type="Gene3D" id="3.40.50.12780">
    <property type="entry name" value="N-terminal domain of ligase-like"/>
    <property type="match status" value="1"/>
</dbReference>
<protein>
    <submittedName>
        <fullName evidence="3">Bacitracin synthetase 1, BacA</fullName>
        <ecNumber evidence="3">2.3.1.-</ecNumber>
    </submittedName>
</protein>
<reference evidence="3 4" key="1">
    <citation type="submission" date="2019-04" db="EMBL/GenBank/DDBJ databases">
        <authorList>
            <consortium name="Pathogen Informatics"/>
        </authorList>
    </citation>
    <scope>NUCLEOTIDE SEQUENCE [LARGE SCALE GENOMIC DNA]</scope>
    <source>
        <strain evidence="3 4">GPSC148</strain>
    </source>
</reference>
<keyword evidence="2" id="KW-0597">Phosphoprotein</keyword>
<dbReference type="PANTHER" id="PTHR44845">
    <property type="entry name" value="CARRIER DOMAIN-CONTAINING PROTEIN"/>
    <property type="match status" value="1"/>
</dbReference>
<dbReference type="RefSeq" id="WP_050248019.1">
    <property type="nucleotide sequence ID" value="NZ_CKTF01000005.1"/>
</dbReference>
<proteinExistence type="predicted"/>
<dbReference type="GO" id="GO:0016746">
    <property type="term" value="F:acyltransferase activity"/>
    <property type="evidence" value="ECO:0007669"/>
    <property type="project" value="UniProtKB-KW"/>
</dbReference>
<evidence type="ECO:0000256" key="1">
    <source>
        <dbReference type="ARBA" id="ARBA00022450"/>
    </source>
</evidence>
<dbReference type="Proteomes" id="UP000311674">
    <property type="component" value="Unassembled WGS sequence"/>
</dbReference>
<dbReference type="AlphaFoldDB" id="A0A4M9XJN7"/>
<dbReference type="InterPro" id="IPR042099">
    <property type="entry name" value="ANL_N_sf"/>
</dbReference>
<dbReference type="Gene3D" id="1.10.1200.10">
    <property type="entry name" value="ACP-like"/>
    <property type="match status" value="1"/>
</dbReference>
<name>A0A4M9XJN7_STREE</name>
<keyword evidence="3" id="KW-0808">Transferase</keyword>
<dbReference type="Pfam" id="PF00501">
    <property type="entry name" value="AMP-binding"/>
    <property type="match status" value="1"/>
</dbReference>
<evidence type="ECO:0000313" key="3">
    <source>
        <dbReference type="EMBL" id="VSC33492.1"/>
    </source>
</evidence>
<dbReference type="Pfam" id="PF00550">
    <property type="entry name" value="PP-binding"/>
    <property type="match status" value="1"/>
</dbReference>
<dbReference type="InterPro" id="IPR045851">
    <property type="entry name" value="AMP-bd_C_sf"/>
</dbReference>
<dbReference type="SUPFAM" id="SSF56801">
    <property type="entry name" value="Acetyl-CoA synthetase-like"/>
    <property type="match status" value="1"/>
</dbReference>
<dbReference type="SUPFAM" id="SSF47336">
    <property type="entry name" value="ACP-like"/>
    <property type="match status" value="1"/>
</dbReference>
<dbReference type="PANTHER" id="PTHR44845:SF6">
    <property type="entry name" value="BETA-ALANINE-ACTIVATING ENZYME"/>
    <property type="match status" value="1"/>
</dbReference>
<dbReference type="Gene3D" id="3.30.300.30">
    <property type="match status" value="1"/>
</dbReference>
<dbReference type="PROSITE" id="PS00455">
    <property type="entry name" value="AMP_BINDING"/>
    <property type="match status" value="1"/>
</dbReference>
<keyword evidence="3" id="KW-0012">Acyltransferase</keyword>
<dbReference type="EMBL" id="CABBMN010000015">
    <property type="protein sequence ID" value="VSC33492.1"/>
    <property type="molecule type" value="Genomic_DNA"/>
</dbReference>
<dbReference type="InterPro" id="IPR036736">
    <property type="entry name" value="ACP-like_sf"/>
</dbReference>
<dbReference type="InterPro" id="IPR009081">
    <property type="entry name" value="PP-bd_ACP"/>
</dbReference>
<dbReference type="PROSITE" id="PS50075">
    <property type="entry name" value="CARRIER"/>
    <property type="match status" value="1"/>
</dbReference>
<gene>
    <name evidence="3" type="primary">ppsA_2</name>
    <name evidence="3" type="ORF">SAMEA3390019_01814</name>
</gene>
<dbReference type="InterPro" id="IPR020845">
    <property type="entry name" value="AMP-binding_CS"/>
</dbReference>
<sequence length="1005" mass="117277">MEESLIDVYYKNFLDNKRKYIYFNSECYNTNYIDKQSDSLLMFLLDKNIKKNERVVVLLPRGIDLLVSIVAVIKAGATYVPVDVNITQDDLDYIIEDSGATYVILSSTESRYVFSENINVIREEHLLFKYDKTCKIGFTYKNLKYNRDINSIAYIIYTSGTSGHPKGVMVGDQNIISTMKACCRRLELDNEKFLIKSNKAFDFSIFELLVIFFSGNSVFILPEGDERDPQKVLDYIIENEITTLTYVPTGFSYFLDYIERNDKSQRCDKVHKILLGGEKVDKSLVLQANSVFPQAEIWNLYGPTEATFCSSMFKIEDPDYITIGTALEGEKLEIRDSNGKTCDILITGEIVILGTGISKGYTKNKLNRNKFVFNSEFSEYKTGDLGYIDNYGNIVIVGRNDDEIKRNGYRISINSLEESIREEFPKLLFKLMFFDKNNYSREICLFYIVQSAISKNDILSKLSQRLPSYMLPNKYISLNSFPLKNSGKIDNNKLKKIFEENFLDVSTITKQLELNMDSLALIWKKVLGISQLNYNDSFFAIGGTSLNVVELTLEIEESLNFIISTSDVYENDTIESQFLFISQKISNQSIQRKITHNNETEICRFNIYDLETKNTDIKLSGEGTFQEITDLMNYKFFQNKKRDVLIFSIPIKCENERFDELFLNLIQKQFVFRTLFYYDQNNHNFYAKLHPVESIQININSLEEYLYADQKLIIGENLERLKKNLEKTSISERMVIFSLFRLKENDFIINLAIDHMVSDFSTSRIIKKYFNSTYIVNESSNIFEYYNLNNNKDINEQRFKLLLNNIEYKRYNNSLKNFFKEYPQYYPAETSIIFSKPIIWKKTITGVPVEQTLIFLENILLKIFDSATVPVRIFSNPRNFGNKNFYDTIGDFSDSVLCVAGNNLFNSYVRSTEINRKNSITLKHFIKHIDWSRQNLKKVPVTINYFDYITQSEFEKEITNIKNSNRFKFPIQIYNVSNGSVYIVFQNGLPDWIDIEGENYEYRIN</sequence>
<dbReference type="InterPro" id="IPR000873">
    <property type="entry name" value="AMP-dep_synth/lig_dom"/>
</dbReference>
<keyword evidence="1" id="KW-0596">Phosphopantetheine</keyword>
<organism evidence="3 4">
    <name type="scientific">Streptococcus pneumoniae</name>
    <dbReference type="NCBI Taxonomy" id="1313"/>
    <lineage>
        <taxon>Bacteria</taxon>
        <taxon>Bacillati</taxon>
        <taxon>Bacillota</taxon>
        <taxon>Bacilli</taxon>
        <taxon>Lactobacillales</taxon>
        <taxon>Streptococcaceae</taxon>
        <taxon>Streptococcus</taxon>
    </lineage>
</organism>
<accession>A0A4M9XJN7</accession>
<dbReference type="EC" id="2.3.1.-" evidence="3"/>
<evidence type="ECO:0000313" key="4">
    <source>
        <dbReference type="Proteomes" id="UP000311674"/>
    </source>
</evidence>